<dbReference type="Proteomes" id="UP001203338">
    <property type="component" value="Unassembled WGS sequence"/>
</dbReference>
<keyword evidence="9" id="KW-1185">Reference proteome</keyword>
<evidence type="ECO:0000313" key="9">
    <source>
        <dbReference type="Proteomes" id="UP001203338"/>
    </source>
</evidence>
<evidence type="ECO:0000256" key="3">
    <source>
        <dbReference type="ARBA" id="ARBA00023157"/>
    </source>
</evidence>
<dbReference type="EMBL" id="JAMFLX010000001">
    <property type="protein sequence ID" value="MCL6268467.1"/>
    <property type="molecule type" value="Genomic_DNA"/>
</dbReference>
<dbReference type="PANTHER" id="PTHR35891">
    <property type="entry name" value="THIOL:DISULFIDE INTERCHANGE PROTEIN DSBA"/>
    <property type="match status" value="1"/>
</dbReference>
<organism evidence="8 9">
    <name type="scientific">Parendozoicomonas callyspongiae</name>
    <dbReference type="NCBI Taxonomy" id="2942213"/>
    <lineage>
        <taxon>Bacteria</taxon>
        <taxon>Pseudomonadati</taxon>
        <taxon>Pseudomonadota</taxon>
        <taxon>Gammaproteobacteria</taxon>
        <taxon>Oceanospirillales</taxon>
        <taxon>Endozoicomonadaceae</taxon>
        <taxon>Parendozoicomonas</taxon>
    </lineage>
</organism>
<name>A0ABT0PAP8_9GAMM</name>
<evidence type="ECO:0000256" key="2">
    <source>
        <dbReference type="ARBA" id="ARBA00022729"/>
    </source>
</evidence>
<gene>
    <name evidence="8" type="ORF">M3P05_00690</name>
</gene>
<feature type="signal peptide" evidence="6">
    <location>
        <begin position="1"/>
        <end position="23"/>
    </location>
</feature>
<dbReference type="SUPFAM" id="SSF52833">
    <property type="entry name" value="Thioredoxin-like"/>
    <property type="match status" value="1"/>
</dbReference>
<protein>
    <recommendedName>
        <fullName evidence="5">Thiol:disulfide interchange protein</fullName>
    </recommendedName>
</protein>
<proteinExistence type="inferred from homology"/>
<comment type="similarity">
    <text evidence="1">Belongs to the thioredoxin family. DsbA subfamily.</text>
</comment>
<evidence type="ECO:0000313" key="8">
    <source>
        <dbReference type="EMBL" id="MCL6268467.1"/>
    </source>
</evidence>
<evidence type="ECO:0000256" key="5">
    <source>
        <dbReference type="PIRNR" id="PIRNR001488"/>
    </source>
</evidence>
<evidence type="ECO:0000259" key="7">
    <source>
        <dbReference type="Pfam" id="PF01323"/>
    </source>
</evidence>
<keyword evidence="2 6" id="KW-0732">Signal</keyword>
<comment type="subcellular location">
    <subcellularLocation>
        <location evidence="5">Periplasm</location>
    </subcellularLocation>
</comment>
<sequence length="223" mass="25369">MHKLWHIFFIFLALWALSGIATAASFKEGVDYKLLKQPLPLSQTDKIEVNTIFWYGCPHCFDLAKMQVNWKKRQPSDVLTVETPVIFGRPWQAHAQLFYALEEMGLQERTLFKLFDAVQNQGKRLDNEKDMQVFLKEHFDVKPEEFDKVFDSFGVRNQVQKASAATRGAQLMGVPAIIVSGRYLIDPQMAGGLENMLNITDFLIEKIRKEKGSGGKSADKKAG</sequence>
<evidence type="ECO:0000256" key="1">
    <source>
        <dbReference type="ARBA" id="ARBA00005791"/>
    </source>
</evidence>
<feature type="domain" description="DSBA-like thioredoxin" evidence="7">
    <location>
        <begin position="93"/>
        <end position="193"/>
    </location>
</feature>
<evidence type="ECO:0000256" key="4">
    <source>
        <dbReference type="ARBA" id="ARBA00023284"/>
    </source>
</evidence>
<keyword evidence="3 5" id="KW-1015">Disulfide bond</keyword>
<reference evidence="8 9" key="1">
    <citation type="submission" date="2022-05" db="EMBL/GenBank/DDBJ databases">
        <authorList>
            <person name="Park J.-S."/>
        </authorList>
    </citation>
    <scope>NUCLEOTIDE SEQUENCE [LARGE SCALE GENOMIC DNA]</scope>
    <source>
        <strain evidence="8 9">2012CJ34-2</strain>
    </source>
</reference>
<dbReference type="InterPro" id="IPR050824">
    <property type="entry name" value="Thiol_disulfide_DsbA"/>
</dbReference>
<feature type="chain" id="PRO_5047332245" description="Thiol:disulfide interchange protein" evidence="6">
    <location>
        <begin position="24"/>
        <end position="223"/>
    </location>
</feature>
<dbReference type="PANTHER" id="PTHR35891:SF2">
    <property type="entry name" value="THIOL:DISULFIDE INTERCHANGE PROTEIN DSBA"/>
    <property type="match status" value="1"/>
</dbReference>
<dbReference type="CDD" id="cd03019">
    <property type="entry name" value="DsbA_DsbA"/>
    <property type="match status" value="1"/>
</dbReference>
<dbReference type="Gene3D" id="3.40.30.10">
    <property type="entry name" value="Glutaredoxin"/>
    <property type="match status" value="1"/>
</dbReference>
<keyword evidence="4" id="KW-0676">Redox-active center</keyword>
<dbReference type="InterPro" id="IPR001853">
    <property type="entry name" value="DSBA-like_thioredoxin_dom"/>
</dbReference>
<dbReference type="InterPro" id="IPR023205">
    <property type="entry name" value="DsbA/DsbL"/>
</dbReference>
<comment type="caution">
    <text evidence="8">The sequence shown here is derived from an EMBL/GenBank/DDBJ whole genome shotgun (WGS) entry which is preliminary data.</text>
</comment>
<dbReference type="InterPro" id="IPR036249">
    <property type="entry name" value="Thioredoxin-like_sf"/>
</dbReference>
<dbReference type="Pfam" id="PF01323">
    <property type="entry name" value="DSBA"/>
    <property type="match status" value="1"/>
</dbReference>
<keyword evidence="5" id="KW-0574">Periplasm</keyword>
<evidence type="ECO:0000256" key="6">
    <source>
        <dbReference type="SAM" id="SignalP"/>
    </source>
</evidence>
<dbReference type="PIRSF" id="PIRSF001488">
    <property type="entry name" value="Tdi_protein"/>
    <property type="match status" value="1"/>
</dbReference>
<accession>A0ABT0PAP8</accession>
<dbReference type="RefSeq" id="WP_249697301.1">
    <property type="nucleotide sequence ID" value="NZ_JAMFLX010000001.1"/>
</dbReference>